<organism evidence="8 9">
    <name type="scientific">Oenococcus alcoholitolerans</name>
    <dbReference type="NCBI Taxonomy" id="931074"/>
    <lineage>
        <taxon>Bacteria</taxon>
        <taxon>Bacillati</taxon>
        <taxon>Bacillota</taxon>
        <taxon>Bacilli</taxon>
        <taxon>Lactobacillales</taxon>
        <taxon>Lactobacillaceae</taxon>
        <taxon>Oenococcus</taxon>
    </lineage>
</organism>
<comment type="caution">
    <text evidence="8">The sequence shown here is derived from an EMBL/GenBank/DDBJ whole genome shotgun (WGS) entry which is preliminary data.</text>
</comment>
<dbReference type="EC" id="2.1.1.33" evidence="3"/>
<evidence type="ECO:0000313" key="8">
    <source>
        <dbReference type="EMBL" id="KGO26929.1"/>
    </source>
</evidence>
<evidence type="ECO:0000256" key="4">
    <source>
        <dbReference type="ARBA" id="ARBA00022603"/>
    </source>
</evidence>
<dbReference type="EMBL" id="AXCV01000431">
    <property type="protein sequence ID" value="KGO26929.1"/>
    <property type="molecule type" value="Genomic_DNA"/>
</dbReference>
<dbReference type="Pfam" id="PF02390">
    <property type="entry name" value="Methyltransf_4"/>
    <property type="match status" value="1"/>
</dbReference>
<gene>
    <name evidence="8" type="ORF">Q757_07980</name>
</gene>
<dbReference type="Proteomes" id="UP000030023">
    <property type="component" value="Unassembled WGS sequence"/>
</dbReference>
<evidence type="ECO:0000256" key="1">
    <source>
        <dbReference type="ARBA" id="ARBA00000142"/>
    </source>
</evidence>
<evidence type="ECO:0000313" key="9">
    <source>
        <dbReference type="Proteomes" id="UP000030023"/>
    </source>
</evidence>
<proteinExistence type="predicted"/>
<keyword evidence="5" id="KW-0808">Transferase</keyword>
<evidence type="ECO:0000256" key="2">
    <source>
        <dbReference type="ARBA" id="ARBA00003015"/>
    </source>
</evidence>
<protein>
    <recommendedName>
        <fullName evidence="3">tRNA (guanine(46)-N(7))-methyltransferase</fullName>
        <ecNumber evidence="3">2.1.1.33</ecNumber>
    </recommendedName>
</protein>
<dbReference type="InterPro" id="IPR003358">
    <property type="entry name" value="tRNA_(Gua-N-7)_MeTrfase_Trmb"/>
</dbReference>
<name>A0ABR4XPE8_9LACO</name>
<dbReference type="SUPFAM" id="SSF53335">
    <property type="entry name" value="S-adenosyl-L-methionine-dependent methyltransferases"/>
    <property type="match status" value="1"/>
</dbReference>
<comment type="function">
    <text evidence="2">Catalyzes the formation of N(7)-methylguanine at position 46 (m7G46) in tRNA.</text>
</comment>
<dbReference type="Gene3D" id="3.40.50.150">
    <property type="entry name" value="Vaccinia Virus protein VP39"/>
    <property type="match status" value="1"/>
</dbReference>
<evidence type="ECO:0000256" key="5">
    <source>
        <dbReference type="ARBA" id="ARBA00022679"/>
    </source>
</evidence>
<evidence type="ECO:0000256" key="7">
    <source>
        <dbReference type="ARBA" id="ARBA00022694"/>
    </source>
</evidence>
<comment type="catalytic activity">
    <reaction evidence="1">
        <text>guanosine(46) in tRNA + S-adenosyl-L-methionine = N(7)-methylguanosine(46) in tRNA + S-adenosyl-L-homocysteine</text>
        <dbReference type="Rhea" id="RHEA:42708"/>
        <dbReference type="Rhea" id="RHEA-COMP:10188"/>
        <dbReference type="Rhea" id="RHEA-COMP:10189"/>
        <dbReference type="ChEBI" id="CHEBI:57856"/>
        <dbReference type="ChEBI" id="CHEBI:59789"/>
        <dbReference type="ChEBI" id="CHEBI:74269"/>
        <dbReference type="ChEBI" id="CHEBI:74480"/>
        <dbReference type="EC" id="2.1.1.33"/>
    </reaction>
</comment>
<dbReference type="InterPro" id="IPR029063">
    <property type="entry name" value="SAM-dependent_MTases_sf"/>
</dbReference>
<keyword evidence="4" id="KW-0489">Methyltransferase</keyword>
<evidence type="ECO:0000256" key="6">
    <source>
        <dbReference type="ARBA" id="ARBA00022691"/>
    </source>
</evidence>
<reference evidence="8 9" key="1">
    <citation type="journal article" date="2014" name="Antonie Van Leeuwenhoek">
        <title>Oenococcus alcoholitolerans sp. nov., a lactic acid bacteria isolated from cachaca and ethanol fermentation processes.</title>
        <authorList>
            <person name="Badotti F."/>
            <person name="Moreira A.P."/>
            <person name="Tonon L.A."/>
            <person name="de Lucena B.T."/>
            <person name="Gomes Fde C."/>
            <person name="Kruger R."/>
            <person name="Thompson C.C."/>
            <person name="de Morais M.A.Jr."/>
            <person name="Rosa C.A."/>
            <person name="Thompson F.L."/>
        </authorList>
    </citation>
    <scope>NUCLEOTIDE SEQUENCE [LARGE SCALE GENOMIC DNA]</scope>
    <source>
        <strain evidence="8 9">UFRJ-M7.2.18</strain>
    </source>
</reference>
<keyword evidence="9" id="KW-1185">Reference proteome</keyword>
<keyword evidence="6" id="KW-0949">S-adenosyl-L-methionine</keyword>
<feature type="non-terminal residue" evidence="8">
    <location>
        <position position="1"/>
    </location>
</feature>
<keyword evidence="7" id="KW-0819">tRNA processing</keyword>
<sequence>VAIAAKNAVESVQKPKNLKFILGDGADLSNYFSDGEIERIFLNHSDPWPKKQARKKAFDLPNFFAFLQENSLPKGNFRIKNR</sequence>
<evidence type="ECO:0000256" key="3">
    <source>
        <dbReference type="ARBA" id="ARBA00011977"/>
    </source>
</evidence>
<accession>A0ABR4XPE8</accession>